<name>A0AAD4MM26_9BILA</name>
<dbReference type="PANTHER" id="PTHR22943">
    <property type="entry name" value="7-TRANSMEMBRANE DOMAIN RECEPTOR C.ELEGANS"/>
    <property type="match status" value="1"/>
</dbReference>
<feature type="transmembrane region" description="Helical" evidence="1">
    <location>
        <begin position="274"/>
        <end position="297"/>
    </location>
</feature>
<feature type="transmembrane region" description="Helical" evidence="1">
    <location>
        <begin position="242"/>
        <end position="262"/>
    </location>
</feature>
<feature type="transmembrane region" description="Helical" evidence="1">
    <location>
        <begin position="96"/>
        <end position="117"/>
    </location>
</feature>
<gene>
    <name evidence="2" type="ORF">DdX_17967</name>
</gene>
<evidence type="ECO:0000256" key="1">
    <source>
        <dbReference type="SAM" id="Phobius"/>
    </source>
</evidence>
<keyword evidence="3" id="KW-1185">Reference proteome</keyword>
<feature type="transmembrane region" description="Helical" evidence="1">
    <location>
        <begin position="54"/>
        <end position="76"/>
    </location>
</feature>
<evidence type="ECO:0000313" key="3">
    <source>
        <dbReference type="Proteomes" id="UP001201812"/>
    </source>
</evidence>
<dbReference type="EMBL" id="JAKKPZ010000223">
    <property type="protein sequence ID" value="KAI1698335.1"/>
    <property type="molecule type" value="Genomic_DNA"/>
</dbReference>
<proteinExistence type="predicted"/>
<dbReference type="AlphaFoldDB" id="A0AAD4MM26"/>
<feature type="transmembrane region" description="Helical" evidence="1">
    <location>
        <begin position="15"/>
        <end position="33"/>
    </location>
</feature>
<keyword evidence="1" id="KW-0472">Membrane</keyword>
<keyword evidence="1" id="KW-1133">Transmembrane helix</keyword>
<protein>
    <submittedName>
        <fullName evidence="2">Serpentine type 7TM GPCR chemoreceptor str domain-containing protein</fullName>
    </submittedName>
</protein>
<dbReference type="Proteomes" id="UP001201812">
    <property type="component" value="Unassembled WGS sequence"/>
</dbReference>
<evidence type="ECO:0000313" key="2">
    <source>
        <dbReference type="EMBL" id="KAI1698335.1"/>
    </source>
</evidence>
<dbReference type="SUPFAM" id="SSF81321">
    <property type="entry name" value="Family A G protein-coupled receptor-like"/>
    <property type="match status" value="1"/>
</dbReference>
<dbReference type="Pfam" id="PF10326">
    <property type="entry name" value="7TM_GPCR_Str"/>
    <property type="match status" value="1"/>
</dbReference>
<organism evidence="2 3">
    <name type="scientific">Ditylenchus destructor</name>
    <dbReference type="NCBI Taxonomy" id="166010"/>
    <lineage>
        <taxon>Eukaryota</taxon>
        <taxon>Metazoa</taxon>
        <taxon>Ecdysozoa</taxon>
        <taxon>Nematoda</taxon>
        <taxon>Chromadorea</taxon>
        <taxon>Rhabditida</taxon>
        <taxon>Tylenchina</taxon>
        <taxon>Tylenchomorpha</taxon>
        <taxon>Sphaerularioidea</taxon>
        <taxon>Anguinidae</taxon>
        <taxon>Anguininae</taxon>
        <taxon>Ditylenchus</taxon>
    </lineage>
</organism>
<accession>A0AAD4MM26</accession>
<feature type="transmembrane region" description="Helical" evidence="1">
    <location>
        <begin position="129"/>
        <end position="151"/>
    </location>
</feature>
<dbReference type="PANTHER" id="PTHR22943:SF248">
    <property type="entry name" value="SEVEN TM RECEPTOR"/>
    <property type="match status" value="1"/>
</dbReference>
<sequence>MALGVDDVHHIMETTVYSISTILNTYLLYLITYHSTFGVKLYKYLLTIDAALDLIFGFIVLLAQPIAFTCDGYYAMKLNGIVAGFSPGLDCFFATAYVFFLHSNILWIPVQFFYRYLLLCRDNMRGLKANILIATFTTLYSLFCLLIFFAMDEVREEYQTVGKRIIEKNGWPMHNGGRPTYVIGSYVTEWRMIAYLTIWLITTSLSIGTVVWCEKHISKYFRELGNHTNVTTQRMHKEFHRALLAMAISPLIAITIPVYYFLTIFSFQLCSGWISAYFTSALSAITVINPLTTIFCFRCYRRAALKTLTCDRLKKASSSVTAHTPSNSNIAQEVK</sequence>
<comment type="caution">
    <text evidence="2">The sequence shown here is derived from an EMBL/GenBank/DDBJ whole genome shotgun (WGS) entry which is preliminary data.</text>
</comment>
<dbReference type="InterPro" id="IPR019428">
    <property type="entry name" value="7TM_GPCR_serpentine_rcpt_Str"/>
</dbReference>
<reference evidence="2" key="1">
    <citation type="submission" date="2022-01" db="EMBL/GenBank/DDBJ databases">
        <title>Genome Sequence Resource for Two Populations of Ditylenchus destructor, the Migratory Endoparasitic Phytonematode.</title>
        <authorList>
            <person name="Zhang H."/>
            <person name="Lin R."/>
            <person name="Xie B."/>
        </authorList>
    </citation>
    <scope>NUCLEOTIDE SEQUENCE</scope>
    <source>
        <strain evidence="2">BazhouSP</strain>
    </source>
</reference>
<feature type="transmembrane region" description="Helical" evidence="1">
    <location>
        <begin position="192"/>
        <end position="213"/>
    </location>
</feature>
<keyword evidence="1" id="KW-0812">Transmembrane</keyword>